<accession>A0A3P5WL98</accession>
<organism evidence="2 3">
    <name type="scientific">Filibacter tadaridae</name>
    <dbReference type="NCBI Taxonomy" id="2483811"/>
    <lineage>
        <taxon>Bacteria</taxon>
        <taxon>Bacillati</taxon>
        <taxon>Bacillota</taxon>
        <taxon>Bacilli</taxon>
        <taxon>Bacillales</taxon>
        <taxon>Caryophanaceae</taxon>
        <taxon>Filibacter</taxon>
    </lineage>
</organism>
<keyword evidence="3" id="KW-1185">Reference proteome</keyword>
<protein>
    <submittedName>
        <fullName evidence="2">Uncharacterized protein</fullName>
    </submittedName>
</protein>
<sequence>MTSFGLIPIFAVVLIIWYFLRTTKHAKRKMNTKWIYVFFATYVFILVIATVVVGILDKKTAAETPKQIPVDSFYSVDIALQAGDLSSIDSSQIIDKRTHRIGDMLTITSKAFDLVPNVYIERKDVNDGLIEETIFKPFLAINNYDFSEQMNYTKPKWENGKMTLVTPSFTEITYTSYQEAFLLDQFTGATRRNFGSHSSDTRQITVYLRVPKDLIVKTDDHVSVDYVTD</sequence>
<gene>
    <name evidence="2" type="ORF">FILTAD_00261</name>
</gene>
<dbReference type="Proteomes" id="UP000270468">
    <property type="component" value="Unassembled WGS sequence"/>
</dbReference>
<evidence type="ECO:0000313" key="3">
    <source>
        <dbReference type="Proteomes" id="UP000270468"/>
    </source>
</evidence>
<keyword evidence="1" id="KW-1133">Transmembrane helix</keyword>
<reference evidence="2 3" key="1">
    <citation type="submission" date="2018-11" db="EMBL/GenBank/DDBJ databases">
        <authorList>
            <person name="Criscuolo A."/>
        </authorList>
    </citation>
    <scope>NUCLEOTIDE SEQUENCE [LARGE SCALE GENOMIC DNA]</scope>
    <source>
        <strain evidence="2">ATB-66</strain>
    </source>
</reference>
<feature type="transmembrane region" description="Helical" evidence="1">
    <location>
        <begin position="34"/>
        <end position="56"/>
    </location>
</feature>
<evidence type="ECO:0000256" key="1">
    <source>
        <dbReference type="SAM" id="Phobius"/>
    </source>
</evidence>
<keyword evidence="1" id="KW-0472">Membrane</keyword>
<evidence type="ECO:0000313" key="2">
    <source>
        <dbReference type="EMBL" id="VDC19325.1"/>
    </source>
</evidence>
<feature type="transmembrane region" description="Helical" evidence="1">
    <location>
        <begin position="6"/>
        <end position="22"/>
    </location>
</feature>
<name>A0A3P5WL98_9BACL</name>
<dbReference type="RefSeq" id="WP_124068713.1">
    <property type="nucleotide sequence ID" value="NZ_CBCRXF010000003.1"/>
</dbReference>
<dbReference type="OrthoDB" id="2842789at2"/>
<dbReference type="AlphaFoldDB" id="A0A3P5WL98"/>
<keyword evidence="1" id="KW-0812">Transmembrane</keyword>
<proteinExistence type="predicted"/>
<dbReference type="EMBL" id="UXAV01000017">
    <property type="protein sequence ID" value="VDC19325.1"/>
    <property type="molecule type" value="Genomic_DNA"/>
</dbReference>